<dbReference type="PANTHER" id="PTHR36417">
    <property type="entry name" value="SELENOPROTEIN DOMAIN PROTEIN (AFU_ORTHOLOGUE AFUA_1G05220)"/>
    <property type="match status" value="1"/>
</dbReference>
<dbReference type="Pfam" id="PF10262">
    <property type="entry name" value="Rdx"/>
    <property type="match status" value="1"/>
</dbReference>
<evidence type="ECO:0000313" key="2">
    <source>
        <dbReference type="EMBL" id="QEI07793.1"/>
    </source>
</evidence>
<proteinExistence type="predicted"/>
<accession>A0A5C0B245</accession>
<evidence type="ECO:0000256" key="1">
    <source>
        <dbReference type="ARBA" id="ARBA00023284"/>
    </source>
</evidence>
<gene>
    <name evidence="2" type="ORF">FXN63_19590</name>
</gene>
<organism evidence="2 3">
    <name type="scientific">Pigmentiphaga aceris</name>
    <dbReference type="NCBI Taxonomy" id="1940612"/>
    <lineage>
        <taxon>Bacteria</taxon>
        <taxon>Pseudomonadati</taxon>
        <taxon>Pseudomonadota</taxon>
        <taxon>Betaproteobacteria</taxon>
        <taxon>Burkholderiales</taxon>
        <taxon>Alcaligenaceae</taxon>
        <taxon>Pigmentiphaga</taxon>
    </lineage>
</organism>
<keyword evidence="3" id="KW-1185">Reference proteome</keyword>
<reference evidence="2 3" key="1">
    <citation type="submission" date="2019-08" db="EMBL/GenBank/DDBJ databases">
        <title>Amphibian skin-associated Pigmentiphaga: genome sequence and occurrence across geography and hosts.</title>
        <authorList>
            <person name="Bletz M.C."/>
            <person name="Bunk B."/>
            <person name="Sproeer C."/>
            <person name="Biwer P."/>
            <person name="Reiter S."/>
            <person name="Rabemananjara F.C.E."/>
            <person name="Schulz S."/>
            <person name="Overmann J."/>
            <person name="Vences M."/>
        </authorList>
    </citation>
    <scope>NUCLEOTIDE SEQUENCE [LARGE SCALE GENOMIC DNA]</scope>
    <source>
        <strain evidence="2 3">Mada1488</strain>
    </source>
</reference>
<sequence length="109" mass="12033">MTRTAPRITITYCTQCQWLLRAAWMAQELLSTFGTDLGEVALIPGTGGIFQITYNGTLVWDRKADGGFPDAKLLKQRIRDRLDPGRDLGHIDKTGISAQLAAKLADNEL</sequence>
<name>A0A5C0B245_9BURK</name>
<evidence type="ECO:0000313" key="3">
    <source>
        <dbReference type="Proteomes" id="UP000325161"/>
    </source>
</evidence>
<protein>
    <submittedName>
        <fullName evidence="2">SelT/SelW/SelH family protein</fullName>
    </submittedName>
</protein>
<dbReference type="OrthoDB" id="9811366at2"/>
<dbReference type="RefSeq" id="WP_148816840.1">
    <property type="nucleotide sequence ID" value="NZ_CP043046.1"/>
</dbReference>
<dbReference type="Gene3D" id="3.40.30.10">
    <property type="entry name" value="Glutaredoxin"/>
    <property type="match status" value="1"/>
</dbReference>
<dbReference type="InterPro" id="IPR011893">
    <property type="entry name" value="Selenoprotein_Rdx-typ"/>
</dbReference>
<dbReference type="EMBL" id="CP043046">
    <property type="protein sequence ID" value="QEI07793.1"/>
    <property type="molecule type" value="Genomic_DNA"/>
</dbReference>
<dbReference type="SUPFAM" id="SSF52833">
    <property type="entry name" value="Thioredoxin-like"/>
    <property type="match status" value="1"/>
</dbReference>
<dbReference type="PANTHER" id="PTHR36417:SF2">
    <property type="entry name" value="SELENOPROTEIN DOMAIN PROTEIN (AFU_ORTHOLOGUE AFUA_1G05220)"/>
    <property type="match status" value="1"/>
</dbReference>
<dbReference type="InterPro" id="IPR036249">
    <property type="entry name" value="Thioredoxin-like_sf"/>
</dbReference>
<dbReference type="Proteomes" id="UP000325161">
    <property type="component" value="Chromosome"/>
</dbReference>
<dbReference type="KEGG" id="pacr:FXN63_19590"/>
<dbReference type="NCBIfam" id="TIGR02174">
    <property type="entry name" value="CXXU_selWTH"/>
    <property type="match status" value="1"/>
</dbReference>
<dbReference type="AlphaFoldDB" id="A0A5C0B245"/>
<keyword evidence="1" id="KW-0676">Redox-active center</keyword>